<dbReference type="PANTHER" id="PTHR11545:SF2">
    <property type="entry name" value="LARGE RIBOSOMAL SUBUNIT PROTEIN UL13M"/>
    <property type="match status" value="1"/>
</dbReference>
<evidence type="ECO:0000256" key="4">
    <source>
        <dbReference type="HAMAP-Rule" id="MF_01366"/>
    </source>
</evidence>
<geneLocation type="chloroplast" evidence="6"/>
<dbReference type="InterPro" id="IPR023563">
    <property type="entry name" value="Ribosomal_uL13_CS"/>
</dbReference>
<dbReference type="CDD" id="cd00392">
    <property type="entry name" value="Ribosomal_L13"/>
    <property type="match status" value="1"/>
</dbReference>
<reference evidence="6" key="1">
    <citation type="journal article" date="2017" name="J. Phycol.">
        <title>Analysis of chloroplast genomes and a supermatrix inform reclassification of the Rhodomelaceae (Rhodophyta).</title>
        <authorList>
            <person name="Diaz-Tapia P."/>
            <person name="Maggs C.A."/>
            <person name="West J.A."/>
            <person name="Verbruggen H."/>
        </authorList>
    </citation>
    <scope>NUCLEOTIDE SEQUENCE</scope>
    <source>
        <strain evidence="6">JW3897</strain>
    </source>
</reference>
<keyword evidence="6" id="KW-0150">Chloroplast</keyword>
<protein>
    <recommendedName>
        <fullName evidence="4">Large ribosomal subunit protein uL13c</fullName>
    </recommendedName>
</protein>
<evidence type="ECO:0000256" key="1">
    <source>
        <dbReference type="ARBA" id="ARBA00006227"/>
    </source>
</evidence>
<keyword evidence="6" id="KW-0934">Plastid</keyword>
<dbReference type="NCBIfam" id="TIGR01066">
    <property type="entry name" value="rplM_bact"/>
    <property type="match status" value="1"/>
</dbReference>
<keyword evidence="3 4" id="KW-0687">Ribonucleoprotein</keyword>
<dbReference type="AlphaFoldDB" id="A0A1Z1M8B5"/>
<dbReference type="GO" id="GO:0017148">
    <property type="term" value="P:negative regulation of translation"/>
    <property type="evidence" value="ECO:0007669"/>
    <property type="project" value="TreeGrafter"/>
</dbReference>
<dbReference type="RefSeq" id="YP_009393580.1">
    <property type="nucleotide sequence ID" value="NC_035268.1"/>
</dbReference>
<dbReference type="GO" id="GO:0005840">
    <property type="term" value="C:ribosome"/>
    <property type="evidence" value="ECO:0007669"/>
    <property type="project" value="UniProtKB-KW"/>
</dbReference>
<evidence type="ECO:0000256" key="2">
    <source>
        <dbReference type="ARBA" id="ARBA00022980"/>
    </source>
</evidence>
<dbReference type="InterPro" id="IPR005823">
    <property type="entry name" value="Ribosomal_uL13_bac-type"/>
</dbReference>
<proteinExistence type="inferred from homology"/>
<organism evidence="6">
    <name type="scientific">Bostrychia simpliciuscula</name>
    <dbReference type="NCBI Taxonomy" id="324754"/>
    <lineage>
        <taxon>Eukaryota</taxon>
        <taxon>Rhodophyta</taxon>
        <taxon>Florideophyceae</taxon>
        <taxon>Rhodymeniophycidae</taxon>
        <taxon>Ceramiales</taxon>
        <taxon>Rhodomelaceae</taxon>
        <taxon>Bostrychia</taxon>
    </lineage>
</organism>
<evidence type="ECO:0000256" key="5">
    <source>
        <dbReference type="RuleBase" id="RU003877"/>
    </source>
</evidence>
<accession>A0A1Z1M8B5</accession>
<evidence type="ECO:0000256" key="3">
    <source>
        <dbReference type="ARBA" id="ARBA00023274"/>
    </source>
</evidence>
<sequence length="147" mass="16987">MFINNNKTYIKKVSYQKNWYVINAKNQNLGRISSKIAYILKGKNDVTYLPYQESNTNIIIINSKYISVTGKKQKEKTYKKHSGKPGSLKINTFNDVQKKMPNKIIQHAVKGMLPKNSLGRKLLKKLKVYSDNKHPHNSQKPIHLTTN</sequence>
<name>A0A1Z1M8B5_9FLOR</name>
<comment type="subunit">
    <text evidence="4">Part of the 50S ribosomal subunit.</text>
</comment>
<dbReference type="SUPFAM" id="SSF52161">
    <property type="entry name" value="Ribosomal protein L13"/>
    <property type="match status" value="1"/>
</dbReference>
<gene>
    <name evidence="4 6" type="primary">rpl13</name>
</gene>
<dbReference type="GO" id="GO:0003735">
    <property type="term" value="F:structural constituent of ribosome"/>
    <property type="evidence" value="ECO:0007669"/>
    <property type="project" value="InterPro"/>
</dbReference>
<dbReference type="InterPro" id="IPR005822">
    <property type="entry name" value="Ribosomal_uL13"/>
</dbReference>
<dbReference type="GO" id="GO:0003729">
    <property type="term" value="F:mRNA binding"/>
    <property type="evidence" value="ECO:0007669"/>
    <property type="project" value="TreeGrafter"/>
</dbReference>
<dbReference type="GeneID" id="33355291"/>
<comment type="similarity">
    <text evidence="1 4 5">Belongs to the universal ribosomal protein uL13 family.</text>
</comment>
<dbReference type="Pfam" id="PF00572">
    <property type="entry name" value="Ribosomal_L13"/>
    <property type="match status" value="1"/>
</dbReference>
<dbReference type="PANTHER" id="PTHR11545">
    <property type="entry name" value="RIBOSOMAL PROTEIN L13"/>
    <property type="match status" value="1"/>
</dbReference>
<dbReference type="Gene3D" id="3.90.1180.10">
    <property type="entry name" value="Ribosomal protein L13"/>
    <property type="match status" value="1"/>
</dbReference>
<dbReference type="GO" id="GO:0009507">
    <property type="term" value="C:chloroplast"/>
    <property type="evidence" value="ECO:0007669"/>
    <property type="project" value="UniProtKB-SubCell"/>
</dbReference>
<dbReference type="GO" id="GO:0006412">
    <property type="term" value="P:translation"/>
    <property type="evidence" value="ECO:0007669"/>
    <property type="project" value="UniProtKB-UniRule"/>
</dbReference>
<keyword evidence="2 4" id="KW-0689">Ribosomal protein</keyword>
<dbReference type="PIRSF" id="PIRSF002181">
    <property type="entry name" value="Ribosomal_L13"/>
    <property type="match status" value="1"/>
</dbReference>
<dbReference type="GO" id="GO:1990904">
    <property type="term" value="C:ribonucleoprotein complex"/>
    <property type="evidence" value="ECO:0007669"/>
    <property type="project" value="UniProtKB-KW"/>
</dbReference>
<evidence type="ECO:0000313" key="6">
    <source>
        <dbReference type="EMBL" id="ARW62142.1"/>
    </source>
</evidence>
<dbReference type="InterPro" id="IPR036899">
    <property type="entry name" value="Ribosomal_uL13_sf"/>
</dbReference>
<dbReference type="HAMAP" id="MF_01366">
    <property type="entry name" value="Ribosomal_uL13"/>
    <property type="match status" value="1"/>
</dbReference>
<dbReference type="EMBL" id="MF101421">
    <property type="protein sequence ID" value="ARW62142.1"/>
    <property type="molecule type" value="Genomic_DNA"/>
</dbReference>
<dbReference type="PROSITE" id="PS00783">
    <property type="entry name" value="RIBOSOMAL_L13"/>
    <property type="match status" value="1"/>
</dbReference>
<comment type="subcellular location">
    <subcellularLocation>
        <location evidence="4">Plastid</location>
        <location evidence="4">Chloroplast</location>
    </subcellularLocation>
</comment>